<feature type="chain" id="PRO_5041908993" evidence="1">
    <location>
        <begin position="17"/>
        <end position="183"/>
    </location>
</feature>
<organism evidence="2 3">
    <name type="scientific">Elysia crispata</name>
    <name type="common">lettuce slug</name>
    <dbReference type="NCBI Taxonomy" id="231223"/>
    <lineage>
        <taxon>Eukaryota</taxon>
        <taxon>Metazoa</taxon>
        <taxon>Spiralia</taxon>
        <taxon>Lophotrochozoa</taxon>
        <taxon>Mollusca</taxon>
        <taxon>Gastropoda</taxon>
        <taxon>Heterobranchia</taxon>
        <taxon>Euthyneura</taxon>
        <taxon>Panpulmonata</taxon>
        <taxon>Sacoglossa</taxon>
        <taxon>Placobranchoidea</taxon>
        <taxon>Plakobranchidae</taxon>
        <taxon>Elysia</taxon>
    </lineage>
</organism>
<dbReference type="EMBL" id="JAWDGP010002819">
    <property type="protein sequence ID" value="KAK3779659.1"/>
    <property type="molecule type" value="Genomic_DNA"/>
</dbReference>
<evidence type="ECO:0000313" key="2">
    <source>
        <dbReference type="EMBL" id="KAK3779659.1"/>
    </source>
</evidence>
<comment type="caution">
    <text evidence="2">The sequence shown here is derived from an EMBL/GenBank/DDBJ whole genome shotgun (WGS) entry which is preliminary data.</text>
</comment>
<name>A0AAE1A1Q9_9GAST</name>
<evidence type="ECO:0000256" key="1">
    <source>
        <dbReference type="SAM" id="SignalP"/>
    </source>
</evidence>
<protein>
    <submittedName>
        <fullName evidence="2">Uncharacterized protein</fullName>
    </submittedName>
</protein>
<accession>A0AAE1A1Q9</accession>
<keyword evidence="3" id="KW-1185">Reference proteome</keyword>
<evidence type="ECO:0000313" key="3">
    <source>
        <dbReference type="Proteomes" id="UP001283361"/>
    </source>
</evidence>
<reference evidence="2" key="1">
    <citation type="journal article" date="2023" name="G3 (Bethesda)">
        <title>A reference genome for the long-term kleptoplast-retaining sea slug Elysia crispata morphotype clarki.</title>
        <authorList>
            <person name="Eastman K.E."/>
            <person name="Pendleton A.L."/>
            <person name="Shaikh M.A."/>
            <person name="Suttiyut T."/>
            <person name="Ogas R."/>
            <person name="Tomko P."/>
            <person name="Gavelis G."/>
            <person name="Widhalm J.R."/>
            <person name="Wisecaver J.H."/>
        </authorList>
    </citation>
    <scope>NUCLEOTIDE SEQUENCE</scope>
    <source>
        <strain evidence="2">ECLA1</strain>
    </source>
</reference>
<gene>
    <name evidence="2" type="ORF">RRG08_040382</name>
</gene>
<dbReference type="Proteomes" id="UP001283361">
    <property type="component" value="Unassembled WGS sequence"/>
</dbReference>
<dbReference type="AlphaFoldDB" id="A0AAE1A1Q9"/>
<sequence length="183" mass="20498">MWIEVVLAMFVELTELWKPHVLTPALWYNAVGCRGFWKVSERTFAWLDDPSSLQMRPQIANVGPNLLPVGSNHAVTNPDLRFEPNPRHGLPLFYNGVWASDDKSSLILSLGSPQHTVLSSYPGTSLWRSNNTVIFMSPKFLSESFCGDILKGVSEIADHLYACHSRPSPRREGLEGYSAKTLI</sequence>
<proteinExistence type="predicted"/>
<keyword evidence="1" id="KW-0732">Signal</keyword>
<feature type="signal peptide" evidence="1">
    <location>
        <begin position="1"/>
        <end position="16"/>
    </location>
</feature>